<dbReference type="Gene3D" id="3.10.28.10">
    <property type="entry name" value="Homing endonucleases"/>
    <property type="match status" value="1"/>
</dbReference>
<dbReference type="InterPro" id="IPR004860">
    <property type="entry name" value="LAGLIDADG_dom"/>
</dbReference>
<name>A0A2D0W3N1_9SACH</name>
<dbReference type="EMBL" id="KU920676">
    <property type="protein sequence ID" value="APD15065.1"/>
    <property type="molecule type" value="Genomic_DNA"/>
</dbReference>
<evidence type="ECO:0000313" key="3">
    <source>
        <dbReference type="EMBL" id="ATV99314.1"/>
    </source>
</evidence>
<dbReference type="GeneID" id="35198635"/>
<accession>A0A2D0W3N1</accession>
<dbReference type="Pfam" id="PF03161">
    <property type="entry name" value="LAGLIDADG_2"/>
    <property type="match status" value="1"/>
</dbReference>
<dbReference type="RefSeq" id="YP_009444459.1">
    <property type="nucleotide sequence ID" value="NC_036375.1"/>
</dbReference>
<dbReference type="GO" id="GO:0004519">
    <property type="term" value="F:endonuclease activity"/>
    <property type="evidence" value="ECO:0007669"/>
    <property type="project" value="InterPro"/>
</dbReference>
<dbReference type="AlphaFoldDB" id="A0A2D0W3N1"/>
<gene>
    <name evidence="2" type="primary">orf180</name>
</gene>
<geneLocation type="mitochondrion" evidence="2"/>
<dbReference type="InterPro" id="IPR027434">
    <property type="entry name" value="Homing_endonucl"/>
</dbReference>
<keyword evidence="2" id="KW-0496">Mitochondrion</keyword>
<feature type="domain" description="Homing endonuclease LAGLIDADG" evidence="1">
    <location>
        <begin position="59"/>
        <end position="129"/>
    </location>
</feature>
<proteinExistence type="predicted"/>
<dbReference type="SUPFAM" id="SSF55608">
    <property type="entry name" value="Homing endonucleases"/>
    <property type="match status" value="1"/>
</dbReference>
<reference evidence="2" key="1">
    <citation type="journal article" date="2017" name="Genome Biol. Evol.">
        <title>Genetic Drift and Indel Mutation in the Evolution of Yeast Mitochondrial Genome Size.</title>
        <authorList>
            <person name="Xiao S."/>
            <person name="Nguyen D.T."/>
            <person name="Wu B."/>
            <person name="Hao W."/>
        </authorList>
    </citation>
    <scope>NUCLEOTIDE SEQUENCE</scope>
    <source>
        <strain evidence="3">XZ-129</strain>
        <strain evidence="2">XZ-46A</strain>
    </source>
</reference>
<evidence type="ECO:0000313" key="2">
    <source>
        <dbReference type="EMBL" id="APD15065.1"/>
    </source>
</evidence>
<dbReference type="EMBL" id="KY989230">
    <property type="protein sequence ID" value="ATV99314.1"/>
    <property type="molecule type" value="Genomic_DNA"/>
</dbReference>
<protein>
    <recommendedName>
        <fullName evidence="1">Homing endonuclease LAGLIDADG domain-containing protein</fullName>
    </recommendedName>
</protein>
<evidence type="ECO:0000259" key="1">
    <source>
        <dbReference type="Pfam" id="PF03161"/>
    </source>
</evidence>
<organism evidence="2">
    <name type="scientific">Torulaspora quercuum</name>
    <dbReference type="NCBI Taxonomy" id="1143185"/>
    <lineage>
        <taxon>Eukaryota</taxon>
        <taxon>Fungi</taxon>
        <taxon>Dikarya</taxon>
        <taxon>Ascomycota</taxon>
        <taxon>Saccharomycotina</taxon>
        <taxon>Saccharomycetes</taxon>
        <taxon>Saccharomycetales</taxon>
        <taxon>Saccharomycetaceae</taxon>
        <taxon>Torulaspora</taxon>
    </lineage>
</organism>
<sequence>MSGLPKYQINSLMGKTFYSLTISTRSLKCITNLVNKLFFNNLNNSSGHNAEASGIQAEKYIKSINEELYHYFDIVVLAHMIMGDGSMKNKGVTICTDCFNYKEVVILMNILKIKFDLNCTMHFEKHKPLNGLKLTKFTKLMKQNKLGNSRIYIPQSELMKIKSTLIPFMCSHFYYKINYK</sequence>